<dbReference type="EMBL" id="JBGGTQ010000009">
    <property type="protein sequence ID" value="MEZ0494089.1"/>
    <property type="molecule type" value="Genomic_DNA"/>
</dbReference>
<comment type="caution">
    <text evidence="2">The sequence shown here is derived from an EMBL/GenBank/DDBJ whole genome shotgun (WGS) entry which is preliminary data.</text>
</comment>
<dbReference type="InterPro" id="IPR047655">
    <property type="entry name" value="Transpos_IS630-like"/>
</dbReference>
<sequence length="281" mass="31365">MGEHGPAGLRDAPRSGRPRLYDDDAVRDLLTLATEARPAVNALWTHAELADRMGELNWGVTASWVSRTLAGLSLKVHQIRGWLHRRPDPDFGAKVAAVQKVITGAGKDSHPVLSVDEKTAFSVRTPICPDTRDRQGRTRREFEYVRAGTISWYGVQDMATGAVQMIPAAGPMDSPAFTDLLEQLIEVHGPVFTLVMDNGSAHTSRHTRTWLGEHRDISVVHTPVHASWVNPIESVFGICTRQLLRRAVFTSRQDCNARVQAWVAHRNRTRRPVTFTWQPCT</sequence>
<dbReference type="Pfam" id="PF13358">
    <property type="entry name" value="DDE_3"/>
    <property type="match status" value="1"/>
</dbReference>
<keyword evidence="3" id="KW-1185">Reference proteome</keyword>
<dbReference type="InterPro" id="IPR036397">
    <property type="entry name" value="RNaseH_sf"/>
</dbReference>
<feature type="domain" description="Tc1-like transposase DDE" evidence="1">
    <location>
        <begin position="112"/>
        <end position="253"/>
    </location>
</feature>
<dbReference type="InterPro" id="IPR012337">
    <property type="entry name" value="RNaseH-like_sf"/>
</dbReference>
<reference evidence="2 3" key="1">
    <citation type="submission" date="2024-07" db="EMBL/GenBank/DDBJ databases">
        <authorList>
            <person name="Thanompreechachai J."/>
            <person name="Duangmal K."/>
        </authorList>
    </citation>
    <scope>NUCLEOTIDE SEQUENCE [LARGE SCALE GENOMIC DNA]</scope>
    <source>
        <strain evidence="2 3">TBRC 1896</strain>
    </source>
</reference>
<accession>A0ABV4I5X1</accession>
<proteinExistence type="predicted"/>
<dbReference type="InterPro" id="IPR038717">
    <property type="entry name" value="Tc1-like_DDE_dom"/>
</dbReference>
<dbReference type="SUPFAM" id="SSF53098">
    <property type="entry name" value="Ribonuclease H-like"/>
    <property type="match status" value="1"/>
</dbReference>
<evidence type="ECO:0000259" key="1">
    <source>
        <dbReference type="Pfam" id="PF13358"/>
    </source>
</evidence>
<organism evidence="2 3">
    <name type="scientific">Kineococcus mangrovi</name>
    <dbReference type="NCBI Taxonomy" id="1660183"/>
    <lineage>
        <taxon>Bacteria</taxon>
        <taxon>Bacillati</taxon>
        <taxon>Actinomycetota</taxon>
        <taxon>Actinomycetes</taxon>
        <taxon>Kineosporiales</taxon>
        <taxon>Kineosporiaceae</taxon>
        <taxon>Kineococcus</taxon>
    </lineage>
</organism>
<dbReference type="RefSeq" id="WP_370720415.1">
    <property type="nucleotide sequence ID" value="NZ_JBGGTQ010000009.1"/>
</dbReference>
<gene>
    <name evidence="2" type="ORF">AB2L28_17780</name>
</gene>
<protein>
    <submittedName>
        <fullName evidence="2">IS630 family transposase</fullName>
    </submittedName>
</protein>
<evidence type="ECO:0000313" key="3">
    <source>
        <dbReference type="Proteomes" id="UP001566476"/>
    </source>
</evidence>
<dbReference type="Proteomes" id="UP001566476">
    <property type="component" value="Unassembled WGS sequence"/>
</dbReference>
<name>A0ABV4I5X1_9ACTN</name>
<evidence type="ECO:0000313" key="2">
    <source>
        <dbReference type="EMBL" id="MEZ0494089.1"/>
    </source>
</evidence>
<dbReference type="Gene3D" id="3.30.420.10">
    <property type="entry name" value="Ribonuclease H-like superfamily/Ribonuclease H"/>
    <property type="match status" value="1"/>
</dbReference>
<dbReference type="NCBIfam" id="NF033545">
    <property type="entry name" value="transpos_IS630"/>
    <property type="match status" value="1"/>
</dbReference>
<dbReference type="Pfam" id="PF13565">
    <property type="entry name" value="HTH_32"/>
    <property type="match status" value="1"/>
</dbReference>